<sequence length="288" mass="29779">MRISPFPSSSAAFGARRAALLGALAGTAWLAAAGAGAASALPAPAGPLADISIVERASGRVLPVYRHRGEYWVAGRPGANYAIRVRNNTPGRILGVISVDGLNVLTGRSAAARPDDGYVFDGGESSDIEGWRKSLDKVAAFYFAESDMSYASRTGRPQDVGVIGVALFREKPPAVVYESAPGAGDGSAAAAEAAVPAAPRQAEKSGARAAPAPAPSLGTGHGAIEVSHVSTTRFDSATRRPEQLVRIRYDSFDNLLARGVIPRPRPSPAPRGPRAFPGDGFVPDPPAY</sequence>
<dbReference type="RefSeq" id="WP_066470275.1">
    <property type="nucleotide sequence ID" value="NZ_BCNT01000001.1"/>
</dbReference>
<feature type="region of interest" description="Disordered" evidence="1">
    <location>
        <begin position="179"/>
        <end position="221"/>
    </location>
</feature>
<keyword evidence="2" id="KW-0732">Signal</keyword>
<keyword evidence="4" id="KW-1185">Reference proteome</keyword>
<evidence type="ECO:0000313" key="4">
    <source>
        <dbReference type="Proteomes" id="UP001597463"/>
    </source>
</evidence>
<evidence type="ECO:0000256" key="2">
    <source>
        <dbReference type="SAM" id="SignalP"/>
    </source>
</evidence>
<feature type="chain" id="PRO_5046047982" evidence="2">
    <location>
        <begin position="38"/>
        <end position="288"/>
    </location>
</feature>
<reference evidence="4" key="1">
    <citation type="journal article" date="2019" name="Int. J. Syst. Evol. Microbiol.">
        <title>The Global Catalogue of Microorganisms (GCM) 10K type strain sequencing project: providing services to taxonomists for standard genome sequencing and annotation.</title>
        <authorList>
            <consortium name="The Broad Institute Genomics Platform"/>
            <consortium name="The Broad Institute Genome Sequencing Center for Infectious Disease"/>
            <person name="Wu L."/>
            <person name="Ma J."/>
        </authorList>
    </citation>
    <scope>NUCLEOTIDE SEQUENCE [LARGE SCALE GENOMIC DNA]</scope>
    <source>
        <strain evidence="4">TISTR 1906</strain>
    </source>
</reference>
<dbReference type="InterPro" id="IPR006311">
    <property type="entry name" value="TAT_signal"/>
</dbReference>
<evidence type="ECO:0000256" key="1">
    <source>
        <dbReference type="SAM" id="MobiDB-lite"/>
    </source>
</evidence>
<feature type="signal peptide" evidence="2">
    <location>
        <begin position="1"/>
        <end position="37"/>
    </location>
</feature>
<dbReference type="Proteomes" id="UP001597463">
    <property type="component" value="Unassembled WGS sequence"/>
</dbReference>
<organism evidence="3 4">
    <name type="scientific">Comamonas terrae</name>
    <dbReference type="NCBI Taxonomy" id="673548"/>
    <lineage>
        <taxon>Bacteria</taxon>
        <taxon>Pseudomonadati</taxon>
        <taxon>Pseudomonadota</taxon>
        <taxon>Betaproteobacteria</taxon>
        <taxon>Burkholderiales</taxon>
        <taxon>Comamonadaceae</taxon>
        <taxon>Comamonas</taxon>
    </lineage>
</organism>
<protein>
    <submittedName>
        <fullName evidence="3">Uncharacterized protein</fullName>
    </submittedName>
</protein>
<dbReference type="PROSITE" id="PS51318">
    <property type="entry name" value="TAT"/>
    <property type="match status" value="1"/>
</dbReference>
<evidence type="ECO:0000313" key="3">
    <source>
        <dbReference type="EMBL" id="MFD2754013.1"/>
    </source>
</evidence>
<dbReference type="EMBL" id="JBHUMV010000003">
    <property type="protein sequence ID" value="MFD2754013.1"/>
    <property type="molecule type" value="Genomic_DNA"/>
</dbReference>
<feature type="region of interest" description="Disordered" evidence="1">
    <location>
        <begin position="260"/>
        <end position="288"/>
    </location>
</feature>
<accession>A0ABW5UK41</accession>
<feature type="compositionally biased region" description="Low complexity" evidence="1">
    <location>
        <begin position="180"/>
        <end position="200"/>
    </location>
</feature>
<name>A0ABW5UK41_9BURK</name>
<gene>
    <name evidence="3" type="ORF">ACFSW6_07925</name>
</gene>
<comment type="caution">
    <text evidence="3">The sequence shown here is derived from an EMBL/GenBank/DDBJ whole genome shotgun (WGS) entry which is preliminary data.</text>
</comment>
<proteinExistence type="predicted"/>